<keyword evidence="4 5" id="KW-0472">Membrane</keyword>
<dbReference type="GO" id="GO:0004930">
    <property type="term" value="F:G protein-coupled receptor activity"/>
    <property type="evidence" value="ECO:0007669"/>
    <property type="project" value="InterPro"/>
</dbReference>
<dbReference type="RefSeq" id="XP_066925964.1">
    <property type="nucleotide sequence ID" value="XM_067069863.1"/>
</dbReference>
<evidence type="ECO:0000256" key="4">
    <source>
        <dbReference type="ARBA" id="ARBA00023136"/>
    </source>
</evidence>
<keyword evidence="8" id="KW-1185">Reference proteome</keyword>
<feature type="transmembrane region" description="Helical" evidence="5">
    <location>
        <begin position="145"/>
        <end position="165"/>
    </location>
</feature>
<dbReference type="GeneID" id="136813352"/>
<dbReference type="SUPFAM" id="SSF81321">
    <property type="entry name" value="Family A G protein-coupled receptor-like"/>
    <property type="match status" value="1"/>
</dbReference>
<dbReference type="InterPro" id="IPR052954">
    <property type="entry name" value="GPCR-Ligand_Int"/>
</dbReference>
<dbReference type="OrthoDB" id="8888529at2759"/>
<evidence type="ECO:0000256" key="5">
    <source>
        <dbReference type="SAM" id="Phobius"/>
    </source>
</evidence>
<dbReference type="InterPro" id="IPR017452">
    <property type="entry name" value="GPCR_Rhodpsn_7TM"/>
</dbReference>
<dbReference type="PANTHER" id="PTHR46641:SF2">
    <property type="entry name" value="FMRFAMIDE RECEPTOR"/>
    <property type="match status" value="1"/>
</dbReference>
<evidence type="ECO:0000256" key="2">
    <source>
        <dbReference type="ARBA" id="ARBA00022692"/>
    </source>
</evidence>
<evidence type="ECO:0000313" key="8">
    <source>
        <dbReference type="Proteomes" id="UP000594262"/>
    </source>
</evidence>
<evidence type="ECO:0000256" key="3">
    <source>
        <dbReference type="ARBA" id="ARBA00022989"/>
    </source>
</evidence>
<proteinExistence type="predicted"/>
<dbReference type="Gene3D" id="1.20.1070.10">
    <property type="entry name" value="Rhodopsin 7-helix transmembrane proteins"/>
    <property type="match status" value="1"/>
</dbReference>
<keyword evidence="2 5" id="KW-0812">Transmembrane</keyword>
<accession>A0A7M5UYB4</accession>
<feature type="transmembrane region" description="Helical" evidence="5">
    <location>
        <begin position="293"/>
        <end position="311"/>
    </location>
</feature>
<sequence>MIEHENIQKRPLSPGKQDILWAFYVPICSIICIFGILGNIISLIVWRKLRNRFRARNVSTTTYFMLLSAIDMAVLITTLFVMVLPYAEHSVFKSRSYAFFFSYIGHPIHFFLIFLSIYMVMAMSLDRVRLVYRPFSRYDINQHKVYLMITIFTGVAFVLNIPSFFEYRPTLNKQNTWELTELRYLNRRAFRDAVFVTHCIGVIMVPWMTMFISNILLIFKSSNRLRNMRNITTKDEPNADHKQLTYTLILVSALSLFLLAVQCVARCITMFYFVDNHNWNNIFFGREIGNLTLPINSALNFVLFCLPGKRFRKELRRLLRRYLCRHQRVLPTSSINQATDNSGPREVREVRFAQFVQSRNNPMIVLEASQSNTT</sequence>
<evidence type="ECO:0000313" key="7">
    <source>
        <dbReference type="EnsemblMetazoa" id="CLYHEMP006160.1"/>
    </source>
</evidence>
<protein>
    <recommendedName>
        <fullName evidence="6">G-protein coupled receptors family 1 profile domain-containing protein</fullName>
    </recommendedName>
</protein>
<evidence type="ECO:0000256" key="1">
    <source>
        <dbReference type="ARBA" id="ARBA00004370"/>
    </source>
</evidence>
<feature type="transmembrane region" description="Helical" evidence="5">
    <location>
        <begin position="107"/>
        <end position="125"/>
    </location>
</feature>
<dbReference type="PROSITE" id="PS50262">
    <property type="entry name" value="G_PROTEIN_RECEP_F1_2"/>
    <property type="match status" value="1"/>
</dbReference>
<organism evidence="7 8">
    <name type="scientific">Clytia hemisphaerica</name>
    <dbReference type="NCBI Taxonomy" id="252671"/>
    <lineage>
        <taxon>Eukaryota</taxon>
        <taxon>Metazoa</taxon>
        <taxon>Cnidaria</taxon>
        <taxon>Hydrozoa</taxon>
        <taxon>Hydroidolina</taxon>
        <taxon>Leptothecata</taxon>
        <taxon>Obeliida</taxon>
        <taxon>Clytiidae</taxon>
        <taxon>Clytia</taxon>
    </lineage>
</organism>
<dbReference type="PRINTS" id="PR00237">
    <property type="entry name" value="GPCRRHODOPSN"/>
</dbReference>
<feature type="domain" description="G-protein coupled receptors family 1 profile" evidence="6">
    <location>
        <begin position="38"/>
        <end position="304"/>
    </location>
</feature>
<evidence type="ECO:0000259" key="6">
    <source>
        <dbReference type="PROSITE" id="PS50262"/>
    </source>
</evidence>
<dbReference type="GO" id="GO:0016020">
    <property type="term" value="C:membrane"/>
    <property type="evidence" value="ECO:0007669"/>
    <property type="project" value="UniProtKB-SubCell"/>
</dbReference>
<dbReference type="Pfam" id="PF00001">
    <property type="entry name" value="7tm_1"/>
    <property type="match status" value="1"/>
</dbReference>
<dbReference type="PANTHER" id="PTHR46641">
    <property type="entry name" value="FMRFAMIDE RECEPTOR-RELATED"/>
    <property type="match status" value="1"/>
</dbReference>
<dbReference type="EnsemblMetazoa" id="CLYHEMT006160.1">
    <property type="protein sequence ID" value="CLYHEMP006160.1"/>
    <property type="gene ID" value="CLYHEMG006160"/>
</dbReference>
<feature type="transmembrane region" description="Helical" evidence="5">
    <location>
        <begin position="20"/>
        <end position="46"/>
    </location>
</feature>
<feature type="transmembrane region" description="Helical" evidence="5">
    <location>
        <begin position="66"/>
        <end position="87"/>
    </location>
</feature>
<dbReference type="AlphaFoldDB" id="A0A7M5UYB4"/>
<comment type="subcellular location">
    <subcellularLocation>
        <location evidence="1">Membrane</location>
    </subcellularLocation>
</comment>
<reference evidence="7" key="1">
    <citation type="submission" date="2021-01" db="UniProtKB">
        <authorList>
            <consortium name="EnsemblMetazoa"/>
        </authorList>
    </citation>
    <scope>IDENTIFICATION</scope>
</reference>
<keyword evidence="3 5" id="KW-1133">Transmembrane helix</keyword>
<dbReference type="Proteomes" id="UP000594262">
    <property type="component" value="Unplaced"/>
</dbReference>
<feature type="transmembrane region" description="Helical" evidence="5">
    <location>
        <begin position="195"/>
        <end position="219"/>
    </location>
</feature>
<dbReference type="InterPro" id="IPR000276">
    <property type="entry name" value="GPCR_Rhodpsn"/>
</dbReference>
<feature type="transmembrane region" description="Helical" evidence="5">
    <location>
        <begin position="248"/>
        <end position="273"/>
    </location>
</feature>
<name>A0A7M5UYB4_9CNID</name>